<evidence type="ECO:0000313" key="2">
    <source>
        <dbReference type="EMBL" id="PPQ28619.1"/>
    </source>
</evidence>
<name>A0A2S6N1Y1_9HYPH</name>
<organism evidence="2 3">
    <name type="scientific">Rhodoblastus sphagnicola</name>
    <dbReference type="NCBI Taxonomy" id="333368"/>
    <lineage>
        <taxon>Bacteria</taxon>
        <taxon>Pseudomonadati</taxon>
        <taxon>Pseudomonadota</taxon>
        <taxon>Alphaproteobacteria</taxon>
        <taxon>Hyphomicrobiales</taxon>
        <taxon>Rhodoblastaceae</taxon>
        <taxon>Rhodoblastus</taxon>
    </lineage>
</organism>
<sequence length="327" mass="35685">MFRLSLVVFLLATVAAQAAEKVVLAANWLAEAEHGGFYQALADGTYAKYGLDVAILPGGPQKNNRLLLAAGKVDFYMGDNIIGQFSALAENIPIVTLAAIFQKDPLVFMSHPGAGFDRFEDLPKAKAFVGLATLTTLWPWMEKKWGFVRKNAAPYTYNSTPFIADKTSIQQGYATSEPFTIAREGGFTPNVFLLADHGFETYSTTIETRRDLLEKNPDLVRRFVEASILGWVHYLHGDNSAANAAIKAQNPDIDDAQIAFSIAQMKRFGIVESGDALTKGIGAIDMARVQRHYAEMVEAGAAAKGLDLAKGFDLRFVNKGLGLDQKQ</sequence>
<reference evidence="2 3" key="1">
    <citation type="journal article" date="2018" name="Arch. Microbiol.">
        <title>New insights into the metabolic potential of the phototrophic purple bacterium Rhodopila globiformis DSM 161(T) from its draft genome sequence and evidence for a vanadium-dependent nitrogenase.</title>
        <authorList>
            <person name="Imhoff J.F."/>
            <person name="Rahn T."/>
            <person name="Kunzel S."/>
            <person name="Neulinger S.C."/>
        </authorList>
    </citation>
    <scope>NUCLEOTIDE SEQUENCE [LARGE SCALE GENOMIC DNA]</scope>
    <source>
        <strain evidence="2 3">DSM 16996</strain>
    </source>
</reference>
<feature type="domain" description="SsuA/THI5-like" evidence="1">
    <location>
        <begin position="32"/>
        <end position="232"/>
    </location>
</feature>
<dbReference type="InterPro" id="IPR015168">
    <property type="entry name" value="SsuA/THI5"/>
</dbReference>
<dbReference type="AlphaFoldDB" id="A0A2S6N1Y1"/>
<dbReference type="Pfam" id="PF09084">
    <property type="entry name" value="NMT1"/>
    <property type="match status" value="1"/>
</dbReference>
<proteinExistence type="predicted"/>
<dbReference type="SUPFAM" id="SSF53850">
    <property type="entry name" value="Periplasmic binding protein-like II"/>
    <property type="match status" value="1"/>
</dbReference>
<keyword evidence="3" id="KW-1185">Reference proteome</keyword>
<dbReference type="PANTHER" id="PTHR31528:SF3">
    <property type="entry name" value="THIAMINE BIOSYNTHESIS PROTEIN HI_0357-RELATED"/>
    <property type="match status" value="1"/>
</dbReference>
<evidence type="ECO:0000313" key="3">
    <source>
        <dbReference type="Proteomes" id="UP000239089"/>
    </source>
</evidence>
<dbReference type="InterPro" id="IPR027939">
    <property type="entry name" value="NMT1/THI5"/>
</dbReference>
<evidence type="ECO:0000259" key="1">
    <source>
        <dbReference type="Pfam" id="PF09084"/>
    </source>
</evidence>
<dbReference type="Gene3D" id="3.40.190.10">
    <property type="entry name" value="Periplasmic binding protein-like II"/>
    <property type="match status" value="2"/>
</dbReference>
<dbReference type="EMBL" id="NHSJ01000106">
    <property type="protein sequence ID" value="PPQ28619.1"/>
    <property type="molecule type" value="Genomic_DNA"/>
</dbReference>
<dbReference type="Proteomes" id="UP000239089">
    <property type="component" value="Unassembled WGS sequence"/>
</dbReference>
<dbReference type="GO" id="GO:0009228">
    <property type="term" value="P:thiamine biosynthetic process"/>
    <property type="evidence" value="ECO:0007669"/>
    <property type="project" value="InterPro"/>
</dbReference>
<dbReference type="OrthoDB" id="5372616at2"/>
<dbReference type="PANTHER" id="PTHR31528">
    <property type="entry name" value="4-AMINO-5-HYDROXYMETHYL-2-METHYLPYRIMIDINE PHOSPHATE SYNTHASE THI11-RELATED"/>
    <property type="match status" value="1"/>
</dbReference>
<accession>A0A2S6N1Y1</accession>
<comment type="caution">
    <text evidence="2">The sequence shown here is derived from an EMBL/GenBank/DDBJ whole genome shotgun (WGS) entry which is preliminary data.</text>
</comment>
<protein>
    <submittedName>
        <fullName evidence="2">Nitrate ABC transporter substrate-binding protein</fullName>
    </submittedName>
</protein>
<gene>
    <name evidence="2" type="ORF">CCR94_17415</name>
</gene>
<dbReference type="RefSeq" id="WP_104509120.1">
    <property type="nucleotide sequence ID" value="NZ_JACIGC010000006.1"/>
</dbReference>